<dbReference type="PROSITE" id="PS51481">
    <property type="entry name" value="DHAK"/>
    <property type="match status" value="1"/>
</dbReference>
<organism evidence="2">
    <name type="scientific">Caldilineaceae bacterium SB0661_bin_32</name>
    <dbReference type="NCBI Taxonomy" id="2605255"/>
    <lineage>
        <taxon>Bacteria</taxon>
        <taxon>Bacillati</taxon>
        <taxon>Chloroflexota</taxon>
        <taxon>Caldilineae</taxon>
        <taxon>Caldilineales</taxon>
        <taxon>Caldilineaceae</taxon>
    </lineage>
</organism>
<dbReference type="InterPro" id="IPR004006">
    <property type="entry name" value="DhaK_dom"/>
</dbReference>
<dbReference type="GO" id="GO:0019563">
    <property type="term" value="P:glycerol catabolic process"/>
    <property type="evidence" value="ECO:0007669"/>
    <property type="project" value="TreeGrafter"/>
</dbReference>
<evidence type="ECO:0000259" key="1">
    <source>
        <dbReference type="PROSITE" id="PS51481"/>
    </source>
</evidence>
<dbReference type="PANTHER" id="PTHR28629:SF4">
    <property type="entry name" value="TRIOKINASE_FMN CYCLASE"/>
    <property type="match status" value="1"/>
</dbReference>
<dbReference type="AlphaFoldDB" id="A0A6B1D5U5"/>
<evidence type="ECO:0000313" key="2">
    <source>
        <dbReference type="EMBL" id="MYC94843.1"/>
    </source>
</evidence>
<dbReference type="SUPFAM" id="SSF82549">
    <property type="entry name" value="DAK1/DegV-like"/>
    <property type="match status" value="1"/>
</dbReference>
<reference evidence="2" key="1">
    <citation type="submission" date="2019-09" db="EMBL/GenBank/DDBJ databases">
        <title>Characterisation of the sponge microbiome using genome-centric metagenomics.</title>
        <authorList>
            <person name="Engelberts J.P."/>
            <person name="Robbins S.J."/>
            <person name="De Goeij J.M."/>
            <person name="Aranda M."/>
            <person name="Bell S.C."/>
            <person name="Webster N.S."/>
        </authorList>
    </citation>
    <scope>NUCLEOTIDE SEQUENCE</scope>
    <source>
        <strain evidence="2">SB0661_bin_32</strain>
    </source>
</reference>
<dbReference type="FunFam" id="3.40.50.10440:FF:000001">
    <property type="entry name" value="Dihydroxyacetone kinase, DhaK subunit"/>
    <property type="match status" value="1"/>
</dbReference>
<protein>
    <submittedName>
        <fullName evidence="2">Dihydroxyacetone kinase subunit DhaK</fullName>
    </submittedName>
</protein>
<accession>A0A6B1D5U5</accession>
<name>A0A6B1D5U5_9CHLR</name>
<gene>
    <name evidence="2" type="ORF">F4X14_07715</name>
</gene>
<sequence length="327" mass="34443">MQSLMTKPGSAITQSLRGMALSHPDTIKVHFDPDFVERLAPAPSGKVAVVKGSGSGHEPLPIGYVGLGMLDAACPGPIFTSPSPVQLLAAVHSVDRGGGVLFVVKNYAGGVLNTELTIELALQEGIDARYVLVNDDVSIPKVANRRGLGAATLACKIAGAAAESGYTLDAAVEVTRRAVAASRSMGVGTNVNTLPRNGPGENLADDTIELGVGIHGEPGEVRSVSKGMPEIVDLIVHPILHDLPFASGDRILLLISGMGGTPPLELYLFSEAIHELLAAHNLRVERQLIGNYLTCLGRGGYTISLMRLDDELLQLWDAPVHTPVLHW</sequence>
<keyword evidence="2" id="KW-0808">Transferase</keyword>
<comment type="caution">
    <text evidence="2">The sequence shown here is derived from an EMBL/GenBank/DDBJ whole genome shotgun (WGS) entry which is preliminary data.</text>
</comment>
<keyword evidence="2" id="KW-0418">Kinase</keyword>
<dbReference type="GO" id="GO:0004371">
    <property type="term" value="F:glycerone kinase activity"/>
    <property type="evidence" value="ECO:0007669"/>
    <property type="project" value="InterPro"/>
</dbReference>
<dbReference type="Pfam" id="PF02733">
    <property type="entry name" value="Dak1"/>
    <property type="match status" value="1"/>
</dbReference>
<dbReference type="Gene3D" id="3.40.50.10440">
    <property type="entry name" value="Dihydroxyacetone kinase, domain 1"/>
    <property type="match status" value="1"/>
</dbReference>
<dbReference type="GO" id="GO:0005829">
    <property type="term" value="C:cytosol"/>
    <property type="evidence" value="ECO:0007669"/>
    <property type="project" value="TreeGrafter"/>
</dbReference>
<feature type="domain" description="DhaK" evidence="1">
    <location>
        <begin position="7"/>
        <end position="327"/>
    </location>
</feature>
<dbReference type="EMBL" id="VXMH01000034">
    <property type="protein sequence ID" value="MYC94843.1"/>
    <property type="molecule type" value="Genomic_DNA"/>
</dbReference>
<dbReference type="InterPro" id="IPR050861">
    <property type="entry name" value="Dihydroxyacetone_Kinase"/>
</dbReference>
<dbReference type="Gene3D" id="3.30.1180.20">
    <property type="entry name" value="Dihydroxyacetone kinase, domain 2"/>
    <property type="match status" value="1"/>
</dbReference>
<dbReference type="PANTHER" id="PTHR28629">
    <property type="entry name" value="TRIOKINASE/FMN CYCLASE"/>
    <property type="match status" value="1"/>
</dbReference>
<proteinExistence type="predicted"/>